<accession>A0A0C9Y6Z3</accession>
<reference evidence="3" key="2">
    <citation type="submission" date="2015-01" db="EMBL/GenBank/DDBJ databases">
        <title>Evolutionary Origins and Diversification of the Mycorrhizal Mutualists.</title>
        <authorList>
            <consortium name="DOE Joint Genome Institute"/>
            <consortium name="Mycorrhizal Genomics Consortium"/>
            <person name="Kohler A."/>
            <person name="Kuo A."/>
            <person name="Nagy L.G."/>
            <person name="Floudas D."/>
            <person name="Copeland A."/>
            <person name="Barry K.W."/>
            <person name="Cichocki N."/>
            <person name="Veneault-Fourrey C."/>
            <person name="LaButti K."/>
            <person name="Lindquist E.A."/>
            <person name="Lipzen A."/>
            <person name="Lundell T."/>
            <person name="Morin E."/>
            <person name="Murat C."/>
            <person name="Riley R."/>
            <person name="Ohm R."/>
            <person name="Sun H."/>
            <person name="Tunlid A."/>
            <person name="Henrissat B."/>
            <person name="Grigoriev I.V."/>
            <person name="Hibbett D.S."/>
            <person name="Martin F."/>
        </authorList>
    </citation>
    <scope>NUCLEOTIDE SEQUENCE [LARGE SCALE GENOMIC DNA]</scope>
    <source>
        <strain evidence="3">LaAM-08-1</strain>
    </source>
</reference>
<evidence type="ECO:0000256" key="1">
    <source>
        <dbReference type="SAM" id="MobiDB-lite"/>
    </source>
</evidence>
<feature type="compositionally biased region" description="Low complexity" evidence="1">
    <location>
        <begin position="12"/>
        <end position="23"/>
    </location>
</feature>
<dbReference type="HOGENOM" id="CLU_2469444_0_0_1"/>
<dbReference type="AlphaFoldDB" id="A0A0C9Y6Z3"/>
<reference evidence="2 3" key="1">
    <citation type="submission" date="2014-04" db="EMBL/GenBank/DDBJ databases">
        <authorList>
            <consortium name="DOE Joint Genome Institute"/>
            <person name="Kuo A."/>
            <person name="Kohler A."/>
            <person name="Nagy L.G."/>
            <person name="Floudas D."/>
            <person name="Copeland A."/>
            <person name="Barry K.W."/>
            <person name="Cichocki N."/>
            <person name="Veneault-Fourrey C."/>
            <person name="LaButti K."/>
            <person name="Lindquist E.A."/>
            <person name="Lipzen A."/>
            <person name="Lundell T."/>
            <person name="Morin E."/>
            <person name="Murat C."/>
            <person name="Sun H."/>
            <person name="Tunlid A."/>
            <person name="Henrissat B."/>
            <person name="Grigoriev I.V."/>
            <person name="Hibbett D.S."/>
            <person name="Martin F."/>
            <person name="Nordberg H.P."/>
            <person name="Cantor M.N."/>
            <person name="Hua S.X."/>
        </authorList>
    </citation>
    <scope>NUCLEOTIDE SEQUENCE [LARGE SCALE GENOMIC DNA]</scope>
    <source>
        <strain evidence="2 3">LaAM-08-1</strain>
    </source>
</reference>
<organism evidence="2 3">
    <name type="scientific">Laccaria amethystina LaAM-08-1</name>
    <dbReference type="NCBI Taxonomy" id="1095629"/>
    <lineage>
        <taxon>Eukaryota</taxon>
        <taxon>Fungi</taxon>
        <taxon>Dikarya</taxon>
        <taxon>Basidiomycota</taxon>
        <taxon>Agaricomycotina</taxon>
        <taxon>Agaricomycetes</taxon>
        <taxon>Agaricomycetidae</taxon>
        <taxon>Agaricales</taxon>
        <taxon>Agaricineae</taxon>
        <taxon>Hydnangiaceae</taxon>
        <taxon>Laccaria</taxon>
    </lineage>
</organism>
<gene>
    <name evidence="2" type="ORF">K443DRAFT_671112</name>
</gene>
<keyword evidence="3" id="KW-1185">Reference proteome</keyword>
<sequence>MAHPKRTRSNVNGGKNQAAAKQALNKKKKTSLKYKNDELRSFLDGQVQSLHSLSSVHGDTKKILEDSSQNMSDSLNNLNDLTATFRNL</sequence>
<dbReference type="Proteomes" id="UP000054477">
    <property type="component" value="Unassembled WGS sequence"/>
</dbReference>
<protein>
    <submittedName>
        <fullName evidence="2">Uncharacterized protein</fullName>
    </submittedName>
</protein>
<evidence type="ECO:0000313" key="2">
    <source>
        <dbReference type="EMBL" id="KIK09789.1"/>
    </source>
</evidence>
<name>A0A0C9Y6Z3_9AGAR</name>
<feature type="region of interest" description="Disordered" evidence="1">
    <location>
        <begin position="1"/>
        <end position="32"/>
    </location>
</feature>
<evidence type="ECO:0000313" key="3">
    <source>
        <dbReference type="Proteomes" id="UP000054477"/>
    </source>
</evidence>
<proteinExistence type="predicted"/>
<dbReference type="EMBL" id="KN838537">
    <property type="protein sequence ID" value="KIK09789.1"/>
    <property type="molecule type" value="Genomic_DNA"/>
</dbReference>